<dbReference type="InterPro" id="IPR050553">
    <property type="entry name" value="Thioredoxin_ResA/DsbE_sf"/>
</dbReference>
<keyword evidence="7" id="KW-1185">Reference proteome</keyword>
<dbReference type="PROSITE" id="PS51352">
    <property type="entry name" value="THIOREDOXIN_2"/>
    <property type="match status" value="1"/>
</dbReference>
<dbReference type="Pfam" id="PF08534">
    <property type="entry name" value="Redoxin"/>
    <property type="match status" value="1"/>
</dbReference>
<dbReference type="PROSITE" id="PS51257">
    <property type="entry name" value="PROKAR_LIPOPROTEIN"/>
    <property type="match status" value="1"/>
</dbReference>
<evidence type="ECO:0000256" key="3">
    <source>
        <dbReference type="ARBA" id="ARBA00023157"/>
    </source>
</evidence>
<sequence length="454" mass="51446">MKKILLGTLTLLVISCASEPVNYTLLSGKIENPNSNTLSIINSSNEKVREIAVSDSGVFNDTIFDANGLYRFYDQKEQATIYLQNGFDLNLTLNTAEFDESISYTGEGSAENNYLVQKFLKNEKNGGVSNLYALDEAEYLKQTQALKKSQDSLLQAAKIGDKFKELEQAAIKYSYIFNVMRYEVAHRYFTKNKDFKVSDSYPNVLENLDMNNEELFKTIPNYKAVVGFNLSSKASANAKRDSISYGLAFINEVNSVNNQFIKNSLIKSLAFEVSPMNPDAEKLYQELMKVSSDEKFKETITNSYNTLQKLKKGNNSPMFENYENYAGGATSLSDLKGKYTYIDVWATWCGPCKVEIPYLKQIEEDYKDKNIQFVSISIDKLKDRDLWKNMIKEKELGGIQLLADKDWQSSFLKSYDIKSIPRFILLDPEGKIVSAAAPRPSDKKLINLLNGLNI</sequence>
<dbReference type="Gene3D" id="3.40.30.10">
    <property type="entry name" value="Glutaredoxin"/>
    <property type="match status" value="1"/>
</dbReference>
<dbReference type="Proteomes" id="UP001597062">
    <property type="component" value="Unassembled WGS sequence"/>
</dbReference>
<dbReference type="PANTHER" id="PTHR42852">
    <property type="entry name" value="THIOL:DISULFIDE INTERCHANGE PROTEIN DSBE"/>
    <property type="match status" value="1"/>
</dbReference>
<dbReference type="SUPFAM" id="SSF52833">
    <property type="entry name" value="Thioredoxin-like"/>
    <property type="match status" value="1"/>
</dbReference>
<evidence type="ECO:0000313" key="6">
    <source>
        <dbReference type="EMBL" id="MFD0991900.1"/>
    </source>
</evidence>
<evidence type="ECO:0000259" key="5">
    <source>
        <dbReference type="PROSITE" id="PS51352"/>
    </source>
</evidence>
<dbReference type="CDD" id="cd02966">
    <property type="entry name" value="TlpA_like_family"/>
    <property type="match status" value="1"/>
</dbReference>
<evidence type="ECO:0000256" key="1">
    <source>
        <dbReference type="ARBA" id="ARBA00004196"/>
    </source>
</evidence>
<evidence type="ECO:0000313" key="7">
    <source>
        <dbReference type="Proteomes" id="UP001597062"/>
    </source>
</evidence>
<dbReference type="PANTHER" id="PTHR42852:SF6">
    <property type="entry name" value="THIOL:DISULFIDE INTERCHANGE PROTEIN DSBE"/>
    <property type="match status" value="1"/>
</dbReference>
<evidence type="ECO:0000256" key="4">
    <source>
        <dbReference type="ARBA" id="ARBA00023284"/>
    </source>
</evidence>
<feature type="domain" description="Thioredoxin" evidence="5">
    <location>
        <begin position="310"/>
        <end position="454"/>
    </location>
</feature>
<proteinExistence type="predicted"/>
<name>A0ABW3JNX3_9FLAO</name>
<accession>A0ABW3JNX3</accession>
<protein>
    <submittedName>
        <fullName evidence="6">TlpA family protein disulfide reductase</fullName>
    </submittedName>
</protein>
<organism evidence="6 7">
    <name type="scientific">Tenacibaculum geojense</name>
    <dbReference type="NCBI Taxonomy" id="915352"/>
    <lineage>
        <taxon>Bacteria</taxon>
        <taxon>Pseudomonadati</taxon>
        <taxon>Bacteroidota</taxon>
        <taxon>Flavobacteriia</taxon>
        <taxon>Flavobacteriales</taxon>
        <taxon>Flavobacteriaceae</taxon>
        <taxon>Tenacibaculum</taxon>
    </lineage>
</organism>
<dbReference type="InterPro" id="IPR036249">
    <property type="entry name" value="Thioredoxin-like_sf"/>
</dbReference>
<keyword evidence="3" id="KW-1015">Disulfide bond</keyword>
<dbReference type="InterPro" id="IPR013766">
    <property type="entry name" value="Thioredoxin_domain"/>
</dbReference>
<comment type="subcellular location">
    <subcellularLocation>
        <location evidence="1">Cell envelope</location>
    </subcellularLocation>
</comment>
<keyword evidence="2" id="KW-0201">Cytochrome c-type biogenesis</keyword>
<dbReference type="EMBL" id="JBHTJR010000014">
    <property type="protein sequence ID" value="MFD0991900.1"/>
    <property type="molecule type" value="Genomic_DNA"/>
</dbReference>
<gene>
    <name evidence="6" type="ORF">ACFQ1U_01665</name>
</gene>
<evidence type="ECO:0000256" key="2">
    <source>
        <dbReference type="ARBA" id="ARBA00022748"/>
    </source>
</evidence>
<dbReference type="RefSeq" id="WP_386104642.1">
    <property type="nucleotide sequence ID" value="NZ_JBHTJR010000014.1"/>
</dbReference>
<dbReference type="InterPro" id="IPR013740">
    <property type="entry name" value="Redoxin"/>
</dbReference>
<reference evidence="7" key="1">
    <citation type="journal article" date="2019" name="Int. J. Syst. Evol. Microbiol.">
        <title>The Global Catalogue of Microorganisms (GCM) 10K type strain sequencing project: providing services to taxonomists for standard genome sequencing and annotation.</title>
        <authorList>
            <consortium name="The Broad Institute Genomics Platform"/>
            <consortium name="The Broad Institute Genome Sequencing Center for Infectious Disease"/>
            <person name="Wu L."/>
            <person name="Ma J."/>
        </authorList>
    </citation>
    <scope>NUCLEOTIDE SEQUENCE [LARGE SCALE GENOMIC DNA]</scope>
    <source>
        <strain evidence="7">CCUG 60527</strain>
    </source>
</reference>
<keyword evidence="4" id="KW-0676">Redox-active center</keyword>
<comment type="caution">
    <text evidence="6">The sequence shown here is derived from an EMBL/GenBank/DDBJ whole genome shotgun (WGS) entry which is preliminary data.</text>
</comment>